<keyword evidence="2 6" id="KW-1003">Cell membrane</keyword>
<evidence type="ECO:0000256" key="4">
    <source>
        <dbReference type="ARBA" id="ARBA00022989"/>
    </source>
</evidence>
<keyword evidence="5 6" id="KW-0472">Membrane</keyword>
<feature type="transmembrane region" description="Helical" evidence="6">
    <location>
        <begin position="180"/>
        <end position="199"/>
    </location>
</feature>
<evidence type="ECO:0000256" key="6">
    <source>
        <dbReference type="RuleBase" id="RU366058"/>
    </source>
</evidence>
<evidence type="ECO:0000256" key="1">
    <source>
        <dbReference type="ARBA" id="ARBA00004651"/>
    </source>
</evidence>
<evidence type="ECO:0000256" key="5">
    <source>
        <dbReference type="ARBA" id="ARBA00023136"/>
    </source>
</evidence>
<keyword evidence="10" id="KW-1185">Reference proteome</keyword>
<dbReference type="InterPro" id="IPR015414">
    <property type="entry name" value="TMEM64"/>
</dbReference>
<name>A0ABN1B6V3_9BACI</name>
<feature type="domain" description="VTT" evidence="8">
    <location>
        <begin position="53"/>
        <end position="170"/>
    </location>
</feature>
<comment type="caution">
    <text evidence="9">The sequence shown here is derived from an EMBL/GenBank/DDBJ whole genome shotgun (WGS) entry which is preliminary data.</text>
</comment>
<evidence type="ECO:0000256" key="7">
    <source>
        <dbReference type="SAM" id="MobiDB-lite"/>
    </source>
</evidence>
<feature type="transmembrane region" description="Helical" evidence="6">
    <location>
        <begin position="72"/>
        <end position="89"/>
    </location>
</feature>
<organism evidence="9 10">
    <name type="scientific">Salinibacillus aidingensis</name>
    <dbReference type="NCBI Taxonomy" id="237684"/>
    <lineage>
        <taxon>Bacteria</taxon>
        <taxon>Bacillati</taxon>
        <taxon>Bacillota</taxon>
        <taxon>Bacilli</taxon>
        <taxon>Bacillales</taxon>
        <taxon>Bacillaceae</taxon>
        <taxon>Salinibacillus</taxon>
    </lineage>
</organism>
<dbReference type="EMBL" id="BAAADO010000003">
    <property type="protein sequence ID" value="GAA0491466.1"/>
    <property type="molecule type" value="Genomic_DNA"/>
</dbReference>
<reference evidence="9 10" key="1">
    <citation type="journal article" date="2019" name="Int. J. Syst. Evol. Microbiol.">
        <title>The Global Catalogue of Microorganisms (GCM) 10K type strain sequencing project: providing services to taxonomists for standard genome sequencing and annotation.</title>
        <authorList>
            <consortium name="The Broad Institute Genomics Platform"/>
            <consortium name="The Broad Institute Genome Sequencing Center for Infectious Disease"/>
            <person name="Wu L."/>
            <person name="Ma J."/>
        </authorList>
    </citation>
    <scope>NUCLEOTIDE SEQUENCE [LARGE SCALE GENOMIC DNA]</scope>
    <source>
        <strain evidence="9 10">JCM 12389</strain>
    </source>
</reference>
<feature type="transmembrane region" description="Helical" evidence="6">
    <location>
        <begin position="150"/>
        <end position="168"/>
    </location>
</feature>
<gene>
    <name evidence="9" type="ORF">GCM10008986_17000</name>
</gene>
<comment type="subcellular location">
    <subcellularLocation>
        <location evidence="1 6">Cell membrane</location>
        <topology evidence="1 6">Multi-pass membrane protein</topology>
    </subcellularLocation>
</comment>
<evidence type="ECO:0000256" key="3">
    <source>
        <dbReference type="ARBA" id="ARBA00022692"/>
    </source>
</evidence>
<evidence type="ECO:0000313" key="9">
    <source>
        <dbReference type="EMBL" id="GAA0491466.1"/>
    </source>
</evidence>
<proteinExistence type="inferred from homology"/>
<dbReference type="InterPro" id="IPR032816">
    <property type="entry name" value="VTT_dom"/>
</dbReference>
<dbReference type="Proteomes" id="UP001500880">
    <property type="component" value="Unassembled WGS sequence"/>
</dbReference>
<keyword evidence="4 6" id="KW-1133">Transmembrane helix</keyword>
<sequence>MIFSIENFDDIQNMFENNTFDEFIKKLLETYESFGPLPGLILPMLEALLPFLPLFVFVLANSMAYGLFKGFLLSWIGSVMGAIIVFLIIRKLGNTRPLKFIQKNKQVKRVMHWLERHGFGPLFLLLCFPFSPSSVINVVAGLSRIHFQQFVLAVIMGKAVMIFTISYVGESITSFAQQPVKTIIVGVCIALFWIIGKIVERKLQKKSEEEEEVIKLSDQTNRKQDEDPSSKASKQAYK</sequence>
<dbReference type="Pfam" id="PF09335">
    <property type="entry name" value="VTT_dom"/>
    <property type="match status" value="1"/>
</dbReference>
<feature type="transmembrane region" description="Helical" evidence="6">
    <location>
        <begin position="122"/>
        <end position="143"/>
    </location>
</feature>
<accession>A0ABN1B6V3</accession>
<protein>
    <recommendedName>
        <fullName evidence="6">TVP38/TMEM64 family membrane protein</fullName>
    </recommendedName>
</protein>
<feature type="transmembrane region" description="Helical" evidence="6">
    <location>
        <begin position="40"/>
        <end position="60"/>
    </location>
</feature>
<dbReference type="PANTHER" id="PTHR12677:SF55">
    <property type="entry name" value="UNDECAPRENYL PHOSPHATE TRANSPORTER SAOUHSC_00901-RELATED"/>
    <property type="match status" value="1"/>
</dbReference>
<dbReference type="PANTHER" id="PTHR12677">
    <property type="entry name" value="GOLGI APPARATUS MEMBRANE PROTEIN TVP38-RELATED"/>
    <property type="match status" value="1"/>
</dbReference>
<feature type="compositionally biased region" description="Basic and acidic residues" evidence="7">
    <location>
        <begin position="220"/>
        <end position="229"/>
    </location>
</feature>
<feature type="region of interest" description="Disordered" evidence="7">
    <location>
        <begin position="206"/>
        <end position="238"/>
    </location>
</feature>
<evidence type="ECO:0000313" key="10">
    <source>
        <dbReference type="Proteomes" id="UP001500880"/>
    </source>
</evidence>
<comment type="similarity">
    <text evidence="6">Belongs to the TVP38/TMEM64 family.</text>
</comment>
<evidence type="ECO:0000256" key="2">
    <source>
        <dbReference type="ARBA" id="ARBA00022475"/>
    </source>
</evidence>
<keyword evidence="3 6" id="KW-0812">Transmembrane</keyword>
<evidence type="ECO:0000259" key="8">
    <source>
        <dbReference type="Pfam" id="PF09335"/>
    </source>
</evidence>